<dbReference type="Pfam" id="PF10260">
    <property type="entry name" value="SAYSvFN"/>
    <property type="match status" value="1"/>
</dbReference>
<dbReference type="InterPro" id="IPR019387">
    <property type="entry name" value="SAYSvFN_dom"/>
</dbReference>
<proteinExistence type="predicted"/>
<dbReference type="PANTHER" id="PTHR13527:SF0">
    <property type="entry name" value="SAYSVFN DOMAIN-CONTAINING PROTEIN 1"/>
    <property type="match status" value="1"/>
</dbReference>
<reference evidence="4" key="1">
    <citation type="submission" date="2021-01" db="EMBL/GenBank/DDBJ databases">
        <authorList>
            <person name="Corre E."/>
            <person name="Pelletier E."/>
            <person name="Niang G."/>
            <person name="Scheremetjew M."/>
            <person name="Finn R."/>
            <person name="Kale V."/>
            <person name="Holt S."/>
            <person name="Cochrane G."/>
            <person name="Meng A."/>
            <person name="Brown T."/>
            <person name="Cohen L."/>
        </authorList>
    </citation>
    <scope>NUCLEOTIDE SEQUENCE</scope>
    <source>
        <strain evidence="4">RCC927</strain>
    </source>
</reference>
<feature type="transmembrane region" description="Helical" evidence="1">
    <location>
        <begin position="164"/>
        <end position="181"/>
    </location>
</feature>
<protein>
    <recommendedName>
        <fullName evidence="2">SAYSvFN domain-containing protein</fullName>
    </recommendedName>
</protein>
<dbReference type="InterPro" id="IPR039159">
    <property type="entry name" value="SAYSD1"/>
</dbReference>
<gene>
    <name evidence="3" type="ORF">PSIN1315_LOCUS6564</name>
    <name evidence="4" type="ORF">PSIN1315_LOCUS6565</name>
</gene>
<evidence type="ECO:0000313" key="4">
    <source>
        <dbReference type="EMBL" id="CAE0137753.1"/>
    </source>
</evidence>
<organism evidence="4">
    <name type="scientific">Prasinoderma singulare</name>
    <dbReference type="NCBI Taxonomy" id="676789"/>
    <lineage>
        <taxon>Eukaryota</taxon>
        <taxon>Viridiplantae</taxon>
        <taxon>Prasinodermophyta</taxon>
        <taxon>Prasinodermophyceae</taxon>
        <taxon>Prasinodermales</taxon>
        <taxon>Prasinodermaceae</taxon>
        <taxon>Prasinoderma</taxon>
    </lineage>
</organism>
<dbReference type="EMBL" id="HBHY01010165">
    <property type="protein sequence ID" value="CAE0137752.1"/>
    <property type="molecule type" value="Transcribed_RNA"/>
</dbReference>
<name>A0A7S3BM32_9VIRI</name>
<keyword evidence="1" id="KW-0472">Membrane</keyword>
<feature type="domain" description="SAYSvFN" evidence="2">
    <location>
        <begin position="144"/>
        <end position="212"/>
    </location>
</feature>
<dbReference type="PANTHER" id="PTHR13527">
    <property type="entry name" value="SAYSVFN DOMAIN-CONTAINING PROTEIN 1"/>
    <property type="match status" value="1"/>
</dbReference>
<evidence type="ECO:0000313" key="3">
    <source>
        <dbReference type="EMBL" id="CAE0137752.1"/>
    </source>
</evidence>
<evidence type="ECO:0000259" key="2">
    <source>
        <dbReference type="Pfam" id="PF10260"/>
    </source>
</evidence>
<keyword evidence="1" id="KW-0812">Transmembrane</keyword>
<keyword evidence="1" id="KW-1133">Transmembrane helix</keyword>
<dbReference type="AlphaFoldDB" id="A0A7S3BM32"/>
<accession>A0A7S3BM32</accession>
<dbReference type="EMBL" id="HBHY01010166">
    <property type="protein sequence ID" value="CAE0137753.1"/>
    <property type="molecule type" value="Transcribed_RNA"/>
</dbReference>
<feature type="transmembrane region" description="Helical" evidence="1">
    <location>
        <begin position="127"/>
        <end position="149"/>
    </location>
</feature>
<sequence>MALCVRVLAPALGGYKRVRVDAETATAGDVLRLLRPPPPAGSALIRNGAALAESAALSELGVCDGDTLLLGSARPRANAAREAEAEASENSVRGVTDGDEAAALTVPEDSRGRAYRLLRSHIGLPEWAVFLLLSVKPAVWAAWVVWFALFRAIALRVGSPLTEVYVLCSLIAGIFVVGLGTRREGEQSAYSVFNEGFEELPGTFNAQMVENMLRHRA</sequence>
<evidence type="ECO:0000256" key="1">
    <source>
        <dbReference type="SAM" id="Phobius"/>
    </source>
</evidence>